<protein>
    <submittedName>
        <fullName evidence="2">Uncharacterized protein</fullName>
    </submittedName>
</protein>
<name>A0A5C6RZ11_9RHOB</name>
<dbReference type="Proteomes" id="UP000321562">
    <property type="component" value="Unassembled WGS sequence"/>
</dbReference>
<evidence type="ECO:0000313" key="3">
    <source>
        <dbReference type="Proteomes" id="UP000321562"/>
    </source>
</evidence>
<evidence type="ECO:0000256" key="1">
    <source>
        <dbReference type="SAM" id="SignalP"/>
    </source>
</evidence>
<sequence length="156" mass="17770">MKRFRSFRLLVTVLTLCLLPALAGAEITENRRFIDVIDHKGGNVLDMVKLRSRLENGRKPVRVRGYCRSACTMLITMNNACLGPKATVGFHAPRIPGTAIIPPYVDQIMASYYRNGILKKWNQEWRGSLKMHVITARDYVRLDPQTKICDSIPVRN</sequence>
<accession>A0A5C6RZ11</accession>
<feature type="chain" id="PRO_5023133505" evidence="1">
    <location>
        <begin position="26"/>
        <end position="156"/>
    </location>
</feature>
<keyword evidence="3" id="KW-1185">Reference proteome</keyword>
<dbReference type="RefSeq" id="WP_147099939.1">
    <property type="nucleotide sequence ID" value="NZ_JBHUFH010000001.1"/>
</dbReference>
<comment type="caution">
    <text evidence="2">The sequence shown here is derived from an EMBL/GenBank/DDBJ whole genome shotgun (WGS) entry which is preliminary data.</text>
</comment>
<reference evidence="2 3" key="1">
    <citation type="submission" date="2019-08" db="EMBL/GenBank/DDBJ databases">
        <authorList>
            <person name="Ye J."/>
        </authorList>
    </citation>
    <scope>NUCLEOTIDE SEQUENCE [LARGE SCALE GENOMIC DNA]</scope>
    <source>
        <strain evidence="2 3">TK008</strain>
    </source>
</reference>
<proteinExistence type="predicted"/>
<gene>
    <name evidence="2" type="ORF">FQV27_14715</name>
</gene>
<dbReference type="EMBL" id="VOPL01000006">
    <property type="protein sequence ID" value="TXB67846.1"/>
    <property type="molecule type" value="Genomic_DNA"/>
</dbReference>
<dbReference type="AlphaFoldDB" id="A0A5C6RZ11"/>
<organism evidence="2 3">
    <name type="scientific">Paracoccus aurantiacus</name>
    <dbReference type="NCBI Taxonomy" id="2599412"/>
    <lineage>
        <taxon>Bacteria</taxon>
        <taxon>Pseudomonadati</taxon>
        <taxon>Pseudomonadota</taxon>
        <taxon>Alphaproteobacteria</taxon>
        <taxon>Rhodobacterales</taxon>
        <taxon>Paracoccaceae</taxon>
        <taxon>Paracoccus</taxon>
    </lineage>
</organism>
<keyword evidence="1" id="KW-0732">Signal</keyword>
<evidence type="ECO:0000313" key="2">
    <source>
        <dbReference type="EMBL" id="TXB67846.1"/>
    </source>
</evidence>
<feature type="signal peptide" evidence="1">
    <location>
        <begin position="1"/>
        <end position="25"/>
    </location>
</feature>
<dbReference type="OrthoDB" id="7774376at2"/>